<gene>
    <name evidence="7" type="ORF">ASZ90_017002</name>
</gene>
<evidence type="ECO:0000313" key="7">
    <source>
        <dbReference type="EMBL" id="KUG05565.1"/>
    </source>
</evidence>
<comment type="subcellular location">
    <subcellularLocation>
        <location evidence="1">Membrane</location>
        <topology evidence="1">Multi-pass membrane protein</topology>
    </subcellularLocation>
</comment>
<dbReference type="AlphaFoldDB" id="A0A0W8EAQ1"/>
<evidence type="ECO:0000256" key="4">
    <source>
        <dbReference type="ARBA" id="ARBA00023136"/>
    </source>
</evidence>
<dbReference type="Pfam" id="PF01699">
    <property type="entry name" value="Na_Ca_ex"/>
    <property type="match status" value="2"/>
</dbReference>
<dbReference type="GO" id="GO:0005262">
    <property type="term" value="F:calcium channel activity"/>
    <property type="evidence" value="ECO:0007669"/>
    <property type="project" value="TreeGrafter"/>
</dbReference>
<name>A0A0W8EAQ1_9ZZZZ</name>
<evidence type="ECO:0000256" key="3">
    <source>
        <dbReference type="ARBA" id="ARBA00022989"/>
    </source>
</evidence>
<dbReference type="GO" id="GO:0008273">
    <property type="term" value="F:calcium, potassium:sodium antiporter activity"/>
    <property type="evidence" value="ECO:0007669"/>
    <property type="project" value="TreeGrafter"/>
</dbReference>
<reference evidence="7" key="1">
    <citation type="journal article" date="2015" name="Proc. Natl. Acad. Sci. U.S.A.">
        <title>Networks of energetic and metabolic interactions define dynamics in microbial communities.</title>
        <authorList>
            <person name="Embree M."/>
            <person name="Liu J.K."/>
            <person name="Al-Bassam M.M."/>
            <person name="Zengler K."/>
        </authorList>
    </citation>
    <scope>NUCLEOTIDE SEQUENCE</scope>
</reference>
<dbReference type="InterPro" id="IPR004481">
    <property type="entry name" value="K/Na/Ca-exchanger"/>
</dbReference>
<keyword evidence="2 5" id="KW-0812">Transmembrane</keyword>
<dbReference type="GO" id="GO:0005886">
    <property type="term" value="C:plasma membrane"/>
    <property type="evidence" value="ECO:0007669"/>
    <property type="project" value="TreeGrafter"/>
</dbReference>
<dbReference type="EMBL" id="LNQE01001803">
    <property type="protein sequence ID" value="KUG05565.1"/>
    <property type="molecule type" value="Genomic_DNA"/>
</dbReference>
<feature type="transmembrane region" description="Helical" evidence="5">
    <location>
        <begin position="261"/>
        <end position="279"/>
    </location>
</feature>
<dbReference type="InterPro" id="IPR004837">
    <property type="entry name" value="NaCa_Exmemb"/>
</dbReference>
<proteinExistence type="predicted"/>
<comment type="caution">
    <text evidence="7">The sequence shown here is derived from an EMBL/GenBank/DDBJ whole genome shotgun (WGS) entry which is preliminary data.</text>
</comment>
<feature type="transmembrane region" description="Helical" evidence="5">
    <location>
        <begin position="130"/>
        <end position="149"/>
    </location>
</feature>
<dbReference type="Gene3D" id="1.20.1420.30">
    <property type="entry name" value="NCX, central ion-binding region"/>
    <property type="match status" value="1"/>
</dbReference>
<evidence type="ECO:0000256" key="1">
    <source>
        <dbReference type="ARBA" id="ARBA00004141"/>
    </source>
</evidence>
<feature type="transmembrane region" description="Helical" evidence="5">
    <location>
        <begin position="286"/>
        <end position="305"/>
    </location>
</feature>
<feature type="transmembrane region" description="Helical" evidence="5">
    <location>
        <begin position="70"/>
        <end position="93"/>
    </location>
</feature>
<feature type="domain" description="Sodium/calcium exchanger membrane region" evidence="6">
    <location>
        <begin position="167"/>
        <end position="303"/>
    </location>
</feature>
<keyword evidence="3 5" id="KW-1133">Transmembrane helix</keyword>
<feature type="transmembrane region" description="Helical" evidence="5">
    <location>
        <begin position="170"/>
        <end position="194"/>
    </location>
</feature>
<organism evidence="7">
    <name type="scientific">hydrocarbon metagenome</name>
    <dbReference type="NCBI Taxonomy" id="938273"/>
    <lineage>
        <taxon>unclassified sequences</taxon>
        <taxon>metagenomes</taxon>
        <taxon>ecological metagenomes</taxon>
    </lineage>
</organism>
<feature type="transmembrane region" description="Helical" evidence="5">
    <location>
        <begin position="235"/>
        <end position="255"/>
    </location>
</feature>
<evidence type="ECO:0000256" key="2">
    <source>
        <dbReference type="ARBA" id="ARBA00022692"/>
    </source>
</evidence>
<dbReference type="InterPro" id="IPR044880">
    <property type="entry name" value="NCX_ion-bd_dom_sf"/>
</dbReference>
<dbReference type="PANTHER" id="PTHR10846">
    <property type="entry name" value="SODIUM/POTASSIUM/CALCIUM EXCHANGER"/>
    <property type="match status" value="1"/>
</dbReference>
<evidence type="ECO:0000259" key="6">
    <source>
        <dbReference type="Pfam" id="PF01699"/>
    </source>
</evidence>
<feature type="transmembrane region" description="Helical" evidence="5">
    <location>
        <begin position="105"/>
        <end position="124"/>
    </location>
</feature>
<evidence type="ECO:0000256" key="5">
    <source>
        <dbReference type="SAM" id="Phobius"/>
    </source>
</evidence>
<dbReference type="GO" id="GO:0006874">
    <property type="term" value="P:intracellular calcium ion homeostasis"/>
    <property type="evidence" value="ECO:0007669"/>
    <property type="project" value="TreeGrafter"/>
</dbReference>
<protein>
    <submittedName>
        <fullName evidence="7">K+-dependent na+/ca+ exchanger</fullName>
    </submittedName>
</protein>
<feature type="domain" description="Sodium/calcium exchanger membrane region" evidence="6">
    <location>
        <begin position="5"/>
        <end position="146"/>
    </location>
</feature>
<feature type="transmembrane region" description="Helical" evidence="5">
    <location>
        <begin position="200"/>
        <end position="223"/>
    </location>
</feature>
<keyword evidence="4 5" id="KW-0472">Membrane</keyword>
<sequence length="306" mass="32087">MIVTLLLFMAGLVLLLKGADVAVRGAEGLAVRFGVSAATIGLTVVAFGTSLPEFFVTTEAFSTGNMEIGLANIVGSNIANIGLILAICVLVSPSLTSSVQLRPRFLKDSLLMLAATLLFAVFSLRGVLDWITGIVFLLSFTGFIVYIRNHSRGETSAEPSVVRYPLLQTVAGLLAVLLGSHLLIVSAVGIAELFSIPPYVIGISLVAVGTSLPEFATSVVALLKKSPEISVGNIVGSNIFNILFILGANALVFIIPSPGFSDVLVMTGFAAGIFGLFFGKQWQTRVFALALLVAYGIFIAVLYSAA</sequence>
<dbReference type="PANTHER" id="PTHR10846:SF8">
    <property type="entry name" value="INNER MEMBRANE PROTEIN YRBG"/>
    <property type="match status" value="1"/>
</dbReference>
<accession>A0A0W8EAQ1</accession>